<evidence type="ECO:0000313" key="5">
    <source>
        <dbReference type="Proteomes" id="UP000647241"/>
    </source>
</evidence>
<keyword evidence="5" id="KW-1185">Reference proteome</keyword>
<reference evidence="4" key="1">
    <citation type="journal article" date="2014" name="Int. J. Syst. Evol. Microbiol.">
        <title>Complete genome sequence of Corynebacterium casei LMG S-19264T (=DSM 44701T), isolated from a smear-ripened cheese.</title>
        <authorList>
            <consortium name="US DOE Joint Genome Institute (JGI-PGF)"/>
            <person name="Walter F."/>
            <person name="Albersmeier A."/>
            <person name="Kalinowski J."/>
            <person name="Ruckert C."/>
        </authorList>
    </citation>
    <scope>NUCLEOTIDE SEQUENCE</scope>
    <source>
        <strain evidence="4">CGMCC 1.12997</strain>
    </source>
</reference>
<dbReference type="RefSeq" id="WP_188553670.1">
    <property type="nucleotide sequence ID" value="NZ_BMGT01000002.1"/>
</dbReference>
<feature type="compositionally biased region" description="Basic and acidic residues" evidence="3">
    <location>
        <begin position="77"/>
        <end position="110"/>
    </location>
</feature>
<dbReference type="InterPro" id="IPR002822">
    <property type="entry name" value="Ni_insertion"/>
</dbReference>
<evidence type="ECO:0000313" key="4">
    <source>
        <dbReference type="EMBL" id="GGG74411.1"/>
    </source>
</evidence>
<reference evidence="4" key="2">
    <citation type="submission" date="2020-09" db="EMBL/GenBank/DDBJ databases">
        <authorList>
            <person name="Sun Q."/>
            <person name="Zhou Y."/>
        </authorList>
    </citation>
    <scope>NUCLEOTIDE SEQUENCE</scope>
    <source>
        <strain evidence="4">CGMCC 1.12997</strain>
    </source>
</reference>
<name>A0A917M2Y0_9BACT</name>
<dbReference type="Proteomes" id="UP000647241">
    <property type="component" value="Unassembled WGS sequence"/>
</dbReference>
<dbReference type="PANTHER" id="PTHR36566">
    <property type="entry name" value="NICKEL INSERTION PROTEIN-RELATED"/>
    <property type="match status" value="1"/>
</dbReference>
<accession>A0A917M2Y0</accession>
<dbReference type="Gene3D" id="3.30.70.1380">
    <property type="entry name" value="Transcriptional regulatory protein pf0864 domain like"/>
    <property type="match status" value="1"/>
</dbReference>
<evidence type="ECO:0000256" key="2">
    <source>
        <dbReference type="HAMAP-Rule" id="MF_01074"/>
    </source>
</evidence>
<dbReference type="AlphaFoldDB" id="A0A917M2Y0"/>
<dbReference type="PANTHER" id="PTHR36566:SF1">
    <property type="entry name" value="PYRIDINIUM-3,5-BISTHIOCARBOXYLIC ACID MONONUCLEOTIDE NICKEL INSERTION PROTEIN"/>
    <property type="match status" value="1"/>
</dbReference>
<dbReference type="GO" id="GO:0016829">
    <property type="term" value="F:lyase activity"/>
    <property type="evidence" value="ECO:0007669"/>
    <property type="project" value="UniProtKB-UniRule"/>
</dbReference>
<organism evidence="4 5">
    <name type="scientific">Edaphobacter dinghuensis</name>
    <dbReference type="NCBI Taxonomy" id="1560005"/>
    <lineage>
        <taxon>Bacteria</taxon>
        <taxon>Pseudomonadati</taxon>
        <taxon>Acidobacteriota</taxon>
        <taxon>Terriglobia</taxon>
        <taxon>Terriglobales</taxon>
        <taxon>Acidobacteriaceae</taxon>
        <taxon>Edaphobacter</taxon>
    </lineage>
</organism>
<dbReference type="EMBL" id="BMGT01000002">
    <property type="protein sequence ID" value="GGG74411.1"/>
    <property type="molecule type" value="Genomic_DNA"/>
</dbReference>
<proteinExistence type="inferred from homology"/>
<sequence length="441" mass="47342">MRIAYLDCFAGISGDMFLGVLLDAGLAPQVLHDAIASLNLGASLNLERVDRSGISSTRVLVFDGTEPAEKSTQPELHGSHDHTRTHTYDHTHSHDHAETHTHEKKPEEKPHHHGRHLSSIRKIINASTLADEVKQTAIRAFELLGASEAKIHNVDVEKIHFHEVGAIDAIVDIVAASAGIHALAVDKWFCSPLNVGGGSVDCAHGHFPVPAPATADLLRGLPTYTDSAGPQMELVTPTGAAILRALSPTFTQPPVMRVHRIGYGAGGRNPKGFPNVLRLNIGESAQAASTNTVTVLETALDDLTPQIIAHVAEQALQQGALDVMLTPVVMKKGRPGTLLTVLCDPEKASALEHLLLRETSTLGIRIHQQQRSCLDRSHQTVSTDYGEIRIKVGSLGQDAFKEELNANPEFEDCRAAAAAHNVPVKQVVQSAIAAYHSGKSK</sequence>
<dbReference type="HAMAP" id="MF_01074">
    <property type="entry name" value="LarC"/>
    <property type="match status" value="1"/>
</dbReference>
<dbReference type="Pfam" id="PF01969">
    <property type="entry name" value="Ni_insertion"/>
    <property type="match status" value="1"/>
</dbReference>
<dbReference type="Gene3D" id="3.10.20.300">
    <property type="entry name" value="mk0293 like domain"/>
    <property type="match status" value="1"/>
</dbReference>
<feature type="region of interest" description="Disordered" evidence="3">
    <location>
        <begin position="64"/>
        <end position="116"/>
    </location>
</feature>
<evidence type="ECO:0000256" key="1">
    <source>
        <dbReference type="ARBA" id="ARBA00022596"/>
    </source>
</evidence>
<dbReference type="NCBIfam" id="TIGR00299">
    <property type="entry name" value="nickel pincer cofactor biosynthesis protein LarC"/>
    <property type="match status" value="1"/>
</dbReference>
<comment type="caution">
    <text evidence="4">The sequence shown here is derived from an EMBL/GenBank/DDBJ whole genome shotgun (WGS) entry which is preliminary data.</text>
</comment>
<gene>
    <name evidence="4" type="ORF">GCM10011585_16310</name>
</gene>
<keyword evidence="1 2" id="KW-0533">Nickel</keyword>
<dbReference type="GO" id="GO:0016151">
    <property type="term" value="F:nickel cation binding"/>
    <property type="evidence" value="ECO:0007669"/>
    <property type="project" value="UniProtKB-UniRule"/>
</dbReference>
<protein>
    <recommendedName>
        <fullName evidence="2">Putative nickel insertion protein</fullName>
    </recommendedName>
</protein>
<evidence type="ECO:0000256" key="3">
    <source>
        <dbReference type="SAM" id="MobiDB-lite"/>
    </source>
</evidence>
<keyword evidence="2" id="KW-0456">Lyase</keyword>
<comment type="similarity">
    <text evidence="2">Belongs to the LarC family.</text>
</comment>